<dbReference type="Proteomes" id="UP001381693">
    <property type="component" value="Unassembled WGS sequence"/>
</dbReference>
<evidence type="ECO:0000313" key="1">
    <source>
        <dbReference type="EMBL" id="KAK7077179.1"/>
    </source>
</evidence>
<organism evidence="1 2">
    <name type="scientific">Halocaridina rubra</name>
    <name type="common">Hawaiian red shrimp</name>
    <dbReference type="NCBI Taxonomy" id="373956"/>
    <lineage>
        <taxon>Eukaryota</taxon>
        <taxon>Metazoa</taxon>
        <taxon>Ecdysozoa</taxon>
        <taxon>Arthropoda</taxon>
        <taxon>Crustacea</taxon>
        <taxon>Multicrustacea</taxon>
        <taxon>Malacostraca</taxon>
        <taxon>Eumalacostraca</taxon>
        <taxon>Eucarida</taxon>
        <taxon>Decapoda</taxon>
        <taxon>Pleocyemata</taxon>
        <taxon>Caridea</taxon>
        <taxon>Atyoidea</taxon>
        <taxon>Atyidae</taxon>
        <taxon>Halocaridina</taxon>
    </lineage>
</organism>
<protein>
    <submittedName>
        <fullName evidence="1">Uncharacterized protein</fullName>
    </submittedName>
</protein>
<keyword evidence="2" id="KW-1185">Reference proteome</keyword>
<dbReference type="AlphaFoldDB" id="A0AAN8XFB6"/>
<sequence>MWAVPLTAISTCFNPVSLMPGKSSQPSAGGVLCHNPNLAPHPMTRLIAGIKQYHSNNGSVRQRMDHYCNMLPTAFKRPGLSDAAAMCRGSGRYCVEDAASSTQVQPN</sequence>
<accession>A0AAN8XFB6</accession>
<evidence type="ECO:0000313" key="2">
    <source>
        <dbReference type="Proteomes" id="UP001381693"/>
    </source>
</evidence>
<gene>
    <name evidence="1" type="ORF">SK128_018609</name>
</gene>
<proteinExistence type="predicted"/>
<comment type="caution">
    <text evidence="1">The sequence shown here is derived from an EMBL/GenBank/DDBJ whole genome shotgun (WGS) entry which is preliminary data.</text>
</comment>
<dbReference type="EMBL" id="JAXCGZ010009462">
    <property type="protein sequence ID" value="KAK7077179.1"/>
    <property type="molecule type" value="Genomic_DNA"/>
</dbReference>
<name>A0AAN8XFB6_HALRR</name>
<reference evidence="1 2" key="1">
    <citation type="submission" date="2023-11" db="EMBL/GenBank/DDBJ databases">
        <title>Halocaridina rubra genome assembly.</title>
        <authorList>
            <person name="Smith C."/>
        </authorList>
    </citation>
    <scope>NUCLEOTIDE SEQUENCE [LARGE SCALE GENOMIC DNA]</scope>
    <source>
        <strain evidence="1">EP-1</strain>
        <tissue evidence="1">Whole</tissue>
    </source>
</reference>